<protein>
    <submittedName>
        <fullName evidence="2">F-box-like domain superfamily</fullName>
    </submittedName>
</protein>
<feature type="domain" description="F-box" evidence="1">
    <location>
        <begin position="352"/>
        <end position="400"/>
    </location>
</feature>
<dbReference type="Pfam" id="PF08387">
    <property type="entry name" value="FBD"/>
    <property type="match status" value="1"/>
</dbReference>
<dbReference type="PANTHER" id="PTHR31900">
    <property type="entry name" value="F-BOX/RNI SUPERFAMILY PROTEIN-RELATED"/>
    <property type="match status" value="1"/>
</dbReference>
<dbReference type="PANTHER" id="PTHR31900:SF34">
    <property type="entry name" value="EMB|CAB62440.1-RELATED"/>
    <property type="match status" value="1"/>
</dbReference>
<evidence type="ECO:0000259" key="1">
    <source>
        <dbReference type="PROSITE" id="PS50181"/>
    </source>
</evidence>
<dbReference type="AlphaFoldDB" id="A0A8T1ZHF6"/>
<keyword evidence="3" id="KW-1185">Reference proteome</keyword>
<dbReference type="CDD" id="cd22160">
    <property type="entry name" value="F-box_AtFBL13-like"/>
    <property type="match status" value="2"/>
</dbReference>
<dbReference type="Pfam" id="PF24758">
    <property type="entry name" value="LRR_At5g56370"/>
    <property type="match status" value="1"/>
</dbReference>
<dbReference type="Pfam" id="PF00646">
    <property type="entry name" value="F-box"/>
    <property type="match status" value="2"/>
</dbReference>
<dbReference type="InterPro" id="IPR013101">
    <property type="entry name" value="LRR_PRU1-like"/>
</dbReference>
<dbReference type="Proteomes" id="UP000694240">
    <property type="component" value="Chromosome 10"/>
</dbReference>
<dbReference type="InterPro" id="IPR006566">
    <property type="entry name" value="FBD"/>
</dbReference>
<reference evidence="2 3" key="1">
    <citation type="submission" date="2020-12" db="EMBL/GenBank/DDBJ databases">
        <title>Concerted genomic and epigenomic changes stabilize Arabidopsis allopolyploids.</title>
        <authorList>
            <person name="Chen Z."/>
        </authorList>
    </citation>
    <scope>NUCLEOTIDE SEQUENCE [LARGE SCALE GENOMIC DNA]</scope>
    <source>
        <strain evidence="2">Allo738</strain>
        <tissue evidence="2">Leaf</tissue>
    </source>
</reference>
<evidence type="ECO:0000313" key="2">
    <source>
        <dbReference type="EMBL" id="KAG7558887.1"/>
    </source>
</evidence>
<gene>
    <name evidence="2" type="ORF">ISN45_Aa05g005040</name>
</gene>
<dbReference type="SMART" id="SM00256">
    <property type="entry name" value="FBOX"/>
    <property type="match status" value="2"/>
</dbReference>
<organism evidence="2 3">
    <name type="scientific">Arabidopsis thaliana x Arabidopsis arenosa</name>
    <dbReference type="NCBI Taxonomy" id="1240361"/>
    <lineage>
        <taxon>Eukaryota</taxon>
        <taxon>Viridiplantae</taxon>
        <taxon>Streptophyta</taxon>
        <taxon>Embryophyta</taxon>
        <taxon>Tracheophyta</taxon>
        <taxon>Spermatophyta</taxon>
        <taxon>Magnoliopsida</taxon>
        <taxon>eudicotyledons</taxon>
        <taxon>Gunneridae</taxon>
        <taxon>Pentapetalae</taxon>
        <taxon>rosids</taxon>
        <taxon>malvids</taxon>
        <taxon>Brassicales</taxon>
        <taxon>Brassicaceae</taxon>
        <taxon>Camelineae</taxon>
        <taxon>Arabidopsis</taxon>
    </lineage>
</organism>
<evidence type="ECO:0000313" key="3">
    <source>
        <dbReference type="Proteomes" id="UP000694240"/>
    </source>
</evidence>
<dbReference type="PROSITE" id="PS50181">
    <property type="entry name" value="FBOX"/>
    <property type="match status" value="2"/>
</dbReference>
<feature type="domain" description="F-box" evidence="1">
    <location>
        <begin position="9"/>
        <end position="60"/>
    </location>
</feature>
<sequence length="730" mass="83248">MKRGKTDGDDRISKLPEALILEILSLLTTKDAIATSVLSKQWQSHWKMLPNLKFNSYEAYYHSNEIGTFSKDVCRNLLSHKAPVLQSLHLTICLDECNAMDTGILIGRAVSRNVRELALRVQYNYGEEFRFPRCLYNCETLETLKLEFDVHINVPSTICLKSLRTLQLVFVDFKDDESFLNLLSGCPSLENLEVHGIRYSSVKTFTIAVPSLQRLRIYTCSGDPFAGYVINAPSLKYLEIDICGLGVGFCLIENVKKLVEATISVSSREINENLLLSLTSVRRLSLELSPLKIKFPTGRIFYQLVSLELHTNKEAWYNLLSLMLHSSPNLQVLKLIDQKNGENMNNQDVVKEDMISGLPEALILQILSLLPTEDAIATSVLSKQWQSLWKMLPKLKFDSFHHKIQLGNVCRSLLSHKALVLQSFKLKVRLNGYNDAVDTGTLIEIALTRNIRELKLEVYFPKGSFIFPTSLYNCETLETLKLRTWATVDVPSTMYLKSLITLHLQDVNFKDDESRISIRNGYGGQICRYVINAPLKYLKIVGFKSLESCLIENVPELVEANIIVECPNHIINENIQLGPLTSVRRLSLALSPLKLVYLELYTNNDALWNLLTLMLERSPKLQVLKLIDVSNVHICFGEPILWLVNRDEWIRPKNVPECLLLHLETFMWEGYKWEQEDGIEVAKYILSNTNHLKTATFSSNSIGSEARLLVVKDLKSVLKDTNSCQIQFKW</sequence>
<proteinExistence type="predicted"/>
<dbReference type="EMBL" id="JAEFBK010000010">
    <property type="protein sequence ID" value="KAG7558887.1"/>
    <property type="molecule type" value="Genomic_DNA"/>
</dbReference>
<name>A0A8T1ZHF6_9BRAS</name>
<comment type="caution">
    <text evidence="2">The sequence shown here is derived from an EMBL/GenBank/DDBJ whole genome shotgun (WGS) entry which is preliminary data.</text>
</comment>
<dbReference type="SMART" id="SM00579">
    <property type="entry name" value="FBD"/>
    <property type="match status" value="1"/>
</dbReference>
<dbReference type="InterPro" id="IPR050232">
    <property type="entry name" value="FBL13/AtMIF1-like"/>
</dbReference>
<accession>A0A8T1ZHF6</accession>
<dbReference type="InterPro" id="IPR055411">
    <property type="entry name" value="LRR_FXL15/At3g58940/PEG3-like"/>
</dbReference>
<dbReference type="InterPro" id="IPR001810">
    <property type="entry name" value="F-box_dom"/>
</dbReference>
<dbReference type="InterPro" id="IPR053781">
    <property type="entry name" value="F-box_AtFBL13-like"/>
</dbReference>
<dbReference type="Pfam" id="PF07723">
    <property type="entry name" value="LRR_2"/>
    <property type="match status" value="1"/>
</dbReference>